<accession>A0A6J5MBB6</accession>
<proteinExistence type="predicted"/>
<name>A0A6J5MBB6_9CAUD</name>
<gene>
    <name evidence="1" type="ORF">UFOVP449_105</name>
</gene>
<protein>
    <submittedName>
        <fullName evidence="1">Uncharacterized protein</fullName>
    </submittedName>
</protein>
<sequence>MKKLKSLLPITENKSKIAEDLSDMDVSLPVKVDRFLDRAIQVIKGYNLPKKKEQLVVAKILDALKMSPSELNQTIQKVKKYGIVARETSRKDERI</sequence>
<organism evidence="1">
    <name type="scientific">uncultured Caudovirales phage</name>
    <dbReference type="NCBI Taxonomy" id="2100421"/>
    <lineage>
        <taxon>Viruses</taxon>
        <taxon>Duplodnaviria</taxon>
        <taxon>Heunggongvirae</taxon>
        <taxon>Uroviricota</taxon>
        <taxon>Caudoviricetes</taxon>
        <taxon>Peduoviridae</taxon>
        <taxon>Maltschvirus</taxon>
        <taxon>Maltschvirus maltsch</taxon>
    </lineage>
</organism>
<dbReference type="EMBL" id="LR796420">
    <property type="protein sequence ID" value="CAB4143027.1"/>
    <property type="molecule type" value="Genomic_DNA"/>
</dbReference>
<reference evidence="1" key="1">
    <citation type="submission" date="2020-04" db="EMBL/GenBank/DDBJ databases">
        <authorList>
            <person name="Chiriac C."/>
            <person name="Salcher M."/>
            <person name="Ghai R."/>
            <person name="Kavagutti S V."/>
        </authorList>
    </citation>
    <scope>NUCLEOTIDE SEQUENCE</scope>
</reference>
<evidence type="ECO:0000313" key="1">
    <source>
        <dbReference type="EMBL" id="CAB4143027.1"/>
    </source>
</evidence>